<dbReference type="AlphaFoldDB" id="I4ADZ9"/>
<dbReference type="SUPFAM" id="SSF53850">
    <property type="entry name" value="Periplasmic binding protein-like II"/>
    <property type="match status" value="1"/>
</dbReference>
<protein>
    <submittedName>
        <fullName evidence="4">DNA-binding protein, excisionase family</fullName>
    </submittedName>
</protein>
<keyword evidence="5" id="KW-1185">Reference proteome</keyword>
<keyword evidence="4" id="KW-0238">DNA-binding</keyword>
<evidence type="ECO:0000313" key="5">
    <source>
        <dbReference type="Proteomes" id="UP000006053"/>
    </source>
</evidence>
<feature type="region of interest" description="Disordered" evidence="1">
    <location>
        <begin position="60"/>
        <end position="102"/>
    </location>
</feature>
<feature type="compositionally biased region" description="Polar residues" evidence="1">
    <location>
        <begin position="63"/>
        <end position="75"/>
    </location>
</feature>
<evidence type="ECO:0000313" key="4">
    <source>
        <dbReference type="EMBL" id="AFM02184.1"/>
    </source>
</evidence>
<accession>I4ADZ9</accession>
<gene>
    <name evidence="4" type="ordered locus">Desde_3917</name>
</gene>
<dbReference type="PANTHER" id="PTHR38431:SF1">
    <property type="entry name" value="BLL2305 PROTEIN"/>
    <property type="match status" value="1"/>
</dbReference>
<dbReference type="PANTHER" id="PTHR38431">
    <property type="entry name" value="BLL2305 PROTEIN"/>
    <property type="match status" value="1"/>
</dbReference>
<dbReference type="InterPro" id="IPR010093">
    <property type="entry name" value="SinI_DNA-bd"/>
</dbReference>
<sequence>MGGEISLSNVTYTPEEVASILKISKFTVYEMIKHGDLSAYRIGRKFRIESADLENYIRRSKGDCSTSSSGNTINLPLSGDAPPSGPDGREKTTDTHPAFPGSTLPDQSLVICGQDIILDILTRHLHKQFPQVLFLRQYSGSLDGLIALYRGQANVVTTHLWDSDTNEYNIPYVRRLLPGHPACIINLVYRMEGFYVAKGNPRKIFTWSDLGRSDIRFVNRERGSGARVLLDEQLRLAHIPHHSVRGYEDEEMSHMAVASRVARGEADVGLGIEKAAMQVSSLDFVPLHKERYDLVIRKEDLVKPHFQALLSILNSEVFHNEVAGIGGYDITDMGKIMGEV</sequence>
<dbReference type="Pfam" id="PF12728">
    <property type="entry name" value="HTH_17"/>
    <property type="match status" value="1"/>
</dbReference>
<reference evidence="4 5" key="2">
    <citation type="journal article" date="2015" name="J. Bacteriol.">
        <title>Genomic, proteomic, and biochemical analysis of the organohalide respiratory pathway in Desulfitobacterium dehalogenans.</title>
        <authorList>
            <person name="Kruse T."/>
            <person name="van de Pas B.A."/>
            <person name="Atteia A."/>
            <person name="Krab K."/>
            <person name="Hagen W.R."/>
            <person name="Goodwin L."/>
            <person name="Chain P."/>
            <person name="Boeren S."/>
            <person name="Maphosa F."/>
            <person name="Schraa G."/>
            <person name="de Vos W.M."/>
            <person name="van der Oost J."/>
            <person name="Smidt H."/>
            <person name="Stams A.J."/>
        </authorList>
    </citation>
    <scope>NUCLEOTIDE SEQUENCE [LARGE SCALE GENOMIC DNA]</scope>
    <source>
        <strain evidence="5">ATCC 51507 / DSM 9161 / JW/IU-DC1</strain>
    </source>
</reference>
<feature type="domain" description="Helix-turn-helix" evidence="3">
    <location>
        <begin position="12"/>
        <end position="59"/>
    </location>
</feature>
<name>I4ADZ9_DESDJ</name>
<dbReference type="GO" id="GO:0003677">
    <property type="term" value="F:DNA binding"/>
    <property type="evidence" value="ECO:0007669"/>
    <property type="project" value="UniProtKB-KW"/>
</dbReference>
<dbReference type="Proteomes" id="UP000006053">
    <property type="component" value="Chromosome"/>
</dbReference>
<proteinExistence type="predicted"/>
<feature type="domain" description="PBP" evidence="2">
    <location>
        <begin position="123"/>
        <end position="313"/>
    </location>
</feature>
<dbReference type="STRING" id="756499.Desde_3917"/>
<dbReference type="InterPro" id="IPR041657">
    <property type="entry name" value="HTH_17"/>
</dbReference>
<evidence type="ECO:0000259" key="2">
    <source>
        <dbReference type="Pfam" id="PF12727"/>
    </source>
</evidence>
<reference evidence="5" key="1">
    <citation type="submission" date="2012-06" db="EMBL/GenBank/DDBJ databases">
        <title>Complete sequence of Desulfitobacterium dehalogenans ATCC 51507.</title>
        <authorList>
            <person name="Lucas S."/>
            <person name="Han J."/>
            <person name="Lapidus A."/>
            <person name="Cheng J.-F."/>
            <person name="Goodwin L."/>
            <person name="Pitluck S."/>
            <person name="Peters L."/>
            <person name="Ovchinnikova G."/>
            <person name="Teshima H."/>
            <person name="Detter J.C."/>
            <person name="Han C."/>
            <person name="Tapia R."/>
            <person name="Land M."/>
            <person name="Hauser L."/>
            <person name="Kyrpides N."/>
            <person name="Ivanova N."/>
            <person name="Pagani I."/>
            <person name="Kruse T."/>
            <person name="de Vos W.M."/>
            <person name="Smidt H."/>
            <person name="Woyke T."/>
        </authorList>
    </citation>
    <scope>NUCLEOTIDE SEQUENCE [LARGE SCALE GENOMIC DNA]</scope>
    <source>
        <strain evidence="5">ATCC 51507 / DSM 9161 / JW/IU-DC1</strain>
    </source>
</reference>
<dbReference type="NCBIfam" id="TIGR01764">
    <property type="entry name" value="excise"/>
    <property type="match status" value="1"/>
</dbReference>
<evidence type="ECO:0000259" key="3">
    <source>
        <dbReference type="Pfam" id="PF12728"/>
    </source>
</evidence>
<dbReference type="HOGENOM" id="CLU_053344_0_0_9"/>
<evidence type="ECO:0000256" key="1">
    <source>
        <dbReference type="SAM" id="MobiDB-lite"/>
    </source>
</evidence>
<dbReference type="Pfam" id="PF12727">
    <property type="entry name" value="PBP_like"/>
    <property type="match status" value="1"/>
</dbReference>
<organism evidence="4 5">
    <name type="scientific">Desulfitobacterium dehalogenans (strain ATCC 51507 / DSM 9161 / JW/IU-DC1)</name>
    <dbReference type="NCBI Taxonomy" id="756499"/>
    <lineage>
        <taxon>Bacteria</taxon>
        <taxon>Bacillati</taxon>
        <taxon>Bacillota</taxon>
        <taxon>Clostridia</taxon>
        <taxon>Eubacteriales</taxon>
        <taxon>Desulfitobacteriaceae</taxon>
        <taxon>Desulfitobacterium</taxon>
    </lineage>
</organism>
<dbReference type="EMBL" id="CP003348">
    <property type="protein sequence ID" value="AFM02184.1"/>
    <property type="molecule type" value="Genomic_DNA"/>
</dbReference>
<dbReference type="InterPro" id="IPR024370">
    <property type="entry name" value="PBP_domain"/>
</dbReference>
<dbReference type="eggNOG" id="COG1910">
    <property type="taxonomic scope" value="Bacteria"/>
</dbReference>
<dbReference type="Gene3D" id="3.40.190.10">
    <property type="entry name" value="Periplasmic binding protein-like II"/>
    <property type="match status" value="1"/>
</dbReference>
<dbReference type="KEGG" id="ddh:Desde_3917"/>